<reference evidence="1 2" key="1">
    <citation type="journal article" date="2020" name="IScience">
        <title>Genome Sequencing of the Endangered Kingdonia uniflora (Circaeasteraceae, Ranunculales) Reveals Potential Mechanisms of Evolutionary Specialization.</title>
        <authorList>
            <person name="Sun Y."/>
            <person name="Deng T."/>
            <person name="Zhang A."/>
            <person name="Moore M.J."/>
            <person name="Landis J.B."/>
            <person name="Lin N."/>
            <person name="Zhang H."/>
            <person name="Zhang X."/>
            <person name="Huang J."/>
            <person name="Zhang X."/>
            <person name="Sun H."/>
            <person name="Wang H."/>
        </authorList>
    </citation>
    <scope>NUCLEOTIDE SEQUENCE [LARGE SCALE GENOMIC DNA]</scope>
    <source>
        <strain evidence="1">TB1705</strain>
        <tissue evidence="1">Leaf</tissue>
    </source>
</reference>
<dbReference type="EMBL" id="JACGCM010002332">
    <property type="protein sequence ID" value="KAF6141035.1"/>
    <property type="molecule type" value="Genomic_DNA"/>
</dbReference>
<protein>
    <submittedName>
        <fullName evidence="1">Uncharacterized protein</fullName>
    </submittedName>
</protein>
<accession>A0A7J7LEI2</accession>
<evidence type="ECO:0000313" key="1">
    <source>
        <dbReference type="EMBL" id="KAF6141035.1"/>
    </source>
</evidence>
<comment type="caution">
    <text evidence="1">The sequence shown here is derived from an EMBL/GenBank/DDBJ whole genome shotgun (WGS) entry which is preliminary data.</text>
</comment>
<dbReference type="AlphaFoldDB" id="A0A7J7LEI2"/>
<feature type="non-terminal residue" evidence="1">
    <location>
        <position position="1"/>
    </location>
</feature>
<organism evidence="1 2">
    <name type="scientific">Kingdonia uniflora</name>
    <dbReference type="NCBI Taxonomy" id="39325"/>
    <lineage>
        <taxon>Eukaryota</taxon>
        <taxon>Viridiplantae</taxon>
        <taxon>Streptophyta</taxon>
        <taxon>Embryophyta</taxon>
        <taxon>Tracheophyta</taxon>
        <taxon>Spermatophyta</taxon>
        <taxon>Magnoliopsida</taxon>
        <taxon>Ranunculales</taxon>
        <taxon>Circaeasteraceae</taxon>
        <taxon>Kingdonia</taxon>
    </lineage>
</organism>
<keyword evidence="2" id="KW-1185">Reference proteome</keyword>
<gene>
    <name evidence="1" type="ORF">GIB67_006480</name>
</gene>
<dbReference type="Proteomes" id="UP000541444">
    <property type="component" value="Unassembled WGS sequence"/>
</dbReference>
<sequence>ISIISPNSSSFWTLHLSQSSASLYLSKKGTLSLSKHLGLINSVVVGLLCLSQGCSFD</sequence>
<proteinExistence type="predicted"/>
<name>A0A7J7LEI2_9MAGN</name>
<evidence type="ECO:0000313" key="2">
    <source>
        <dbReference type="Proteomes" id="UP000541444"/>
    </source>
</evidence>